<comment type="cofactor">
    <cofactor evidence="14">
        <name>Mg(2+)</name>
        <dbReference type="ChEBI" id="CHEBI:18420"/>
    </cofactor>
</comment>
<evidence type="ECO:0000256" key="1">
    <source>
        <dbReference type="ARBA" id="ARBA00004141"/>
    </source>
</evidence>
<keyword evidence="5 13" id="KW-0547">Nucleotide-binding</keyword>
<feature type="binding site" evidence="13">
    <location>
        <position position="894"/>
    </location>
    <ligand>
        <name>ATP</name>
        <dbReference type="ChEBI" id="CHEBI:30616"/>
    </ligand>
</feature>
<dbReference type="InterPro" id="IPR044492">
    <property type="entry name" value="P_typ_ATPase_HD_dom"/>
</dbReference>
<feature type="compositionally biased region" description="Basic and acidic residues" evidence="17">
    <location>
        <begin position="34"/>
        <end position="43"/>
    </location>
</feature>
<feature type="compositionally biased region" description="Basic and acidic residues" evidence="17">
    <location>
        <begin position="73"/>
        <end position="83"/>
    </location>
</feature>
<dbReference type="Gene3D" id="3.40.50.1000">
    <property type="entry name" value="HAD superfamily/HAD-like"/>
    <property type="match status" value="1"/>
</dbReference>
<dbReference type="InterPro" id="IPR023214">
    <property type="entry name" value="HAD_sf"/>
</dbReference>
<feature type="binding site" evidence="14">
    <location>
        <position position="503"/>
    </location>
    <ligand>
        <name>Mg(2+)</name>
        <dbReference type="ChEBI" id="CHEBI:18420"/>
    </ligand>
</feature>
<keyword evidence="16" id="KW-0175">Coiled coil</keyword>
<comment type="similarity">
    <text evidence="2 15">Belongs to the cation transport ATPase (P-type) (TC 3.A.3) family. Type IV subfamily.</text>
</comment>
<dbReference type="InterPro" id="IPR008250">
    <property type="entry name" value="ATPase_P-typ_transduc_dom_A_sf"/>
</dbReference>
<evidence type="ECO:0000256" key="2">
    <source>
        <dbReference type="ARBA" id="ARBA00008109"/>
    </source>
</evidence>
<feature type="transmembrane region" description="Helical" evidence="15">
    <location>
        <begin position="1062"/>
        <end position="1084"/>
    </location>
</feature>
<feature type="coiled-coil region" evidence="16">
    <location>
        <begin position="827"/>
        <end position="861"/>
    </location>
</feature>
<dbReference type="Gene3D" id="3.40.1110.10">
    <property type="entry name" value="Calcium-transporting ATPase, cytoplasmic domain N"/>
    <property type="match status" value="1"/>
</dbReference>
<sequence>MKLFRKQSTIITNEFGYDYKYENNHLAKPKKPKKSGENEDKNDQNGQNNDNKNNNQDIKNNNNNENNINLKNNNDDKKNKDMEASTNKSQVHEKQSQRRITSGRIDRSLCNNGISTSKYTWYNFLPKNLMEQFSKLANVYFLIFGYIQTIDSITISDGVPTIYLPLVVIVILTALKDFYEDYKRKKADKEENQSKTHRYDMEKKEFVQVQWRQLMVGDIVRVENKEFFPADLLVLNSSELKGECYIETKGLDGETNLKQRICQKEIYKYFLNNKDQENFSEQIFSEKRIIVKYEQPNPLLEVFSAGVYFSDNSYQPLSNSNITLRGCSLQNSHKMYGLVLNTGHDTKIQKNSFKARAKRSRMDNQMNWQILQIFVIMLAICAFCAIYYIIYYGANKDEQGYLDYDDDSNTTTFFIKFGNWVLIFGNFIPISLLVTLEFVKLFQALLIENDYGQLDDPLIKKKNHSGMVYYYYDEAGKKQEVKTAVQSSNLNEELGQIEYIFSDKTGTLTCNIMKYKKISINGVSYGDVQPGDQNYLTEEEVKKRTRVTNVDFRDRRLLKIIDNKGEKEHEKVVETLQFLALCHTILVSREQNPDFPNDDTKKIARFNASSPDELALVNFAKFCGVEFVDKDQDDNYVINCLGEQQVHKILYTFEFDSDRKRQSVVTKNTKTGKITLLCKGADSVILKLSNKSQNSEIIPILEEHLNAYSVDGLRTLLLARREIPSQLFEDWVNRYKKAEEDLVNGPDRKRELQAELEVDLNPVAATAIEDQLQDEVGETIAALKEAGIKLWVLTGDKVETAINIGYSCKLLTEDMNQFEVQLSTEDAKNLKQGKIVVKQKLEEINEKLKSQEHLRNQKNALIITGDALIHGLEKEIAQTIIEITNHCDSVLCCRVSPKQKQEIVSLVKKNKPTSTTLAIGDGANDVNMITAAHVGVGIKGLEGYQASRASDYAIGEFKLLRRLLFVHGREAYRRNANLVCYNFYKNIVLVVPQFWYGWVNFFAGQTLYDSYIYQVYNVFYTSMPIMLYAVLDLEYSPSQLWQNKLNYYLPGLKHQTYNNFVFWKWFFLGIIQAGFVFLVCFYSINNNFVDDQGRTLSFWAGGQMVFGIVVVIVNLKILIISFDHTFLTLFFNFGSQFLFLVTLIVCNYLESSELYYQIKQTLGSWNYHWGNILLVGICSFIIDFTMERYERGMRGQQLRQNMIKFTKSKVQPENKQQDQKQMEAGILNSNEQFINNNSSQQKLQDQDYSPDKEDCNKKQYQLPFNEQIIQDLQQVDEFNYQEIQNKGTIEEKYRRESNRKKRSSGHNYNQIHIDQKSQ</sequence>
<proteinExistence type="inferred from homology"/>
<feature type="binding site" evidence="13">
    <location>
        <position position="504"/>
    </location>
    <ligand>
        <name>ATP</name>
        <dbReference type="ChEBI" id="CHEBI:30616"/>
    </ligand>
</feature>
<evidence type="ECO:0000259" key="19">
    <source>
        <dbReference type="Pfam" id="PF16212"/>
    </source>
</evidence>
<feature type="binding site" evidence="14">
    <location>
        <position position="921"/>
    </location>
    <ligand>
        <name>Mg(2+)</name>
        <dbReference type="ChEBI" id="CHEBI:18420"/>
    </ligand>
</feature>
<keyword evidence="3 15" id="KW-0812">Transmembrane</keyword>
<dbReference type="SFLD" id="SFLDS00003">
    <property type="entry name" value="Haloacid_Dehalogenase"/>
    <property type="match status" value="1"/>
</dbReference>
<comment type="subcellular location">
    <subcellularLocation>
        <location evidence="1 15">Membrane</location>
        <topology evidence="1 15">Multi-pass membrane protein</topology>
    </subcellularLocation>
</comment>
<dbReference type="FunFam" id="3.40.50.1000:FF:000190">
    <property type="entry name" value="Phospholipid-transporting ATPase"/>
    <property type="match status" value="1"/>
</dbReference>
<evidence type="ECO:0000256" key="10">
    <source>
        <dbReference type="ARBA" id="ARBA00023136"/>
    </source>
</evidence>
<dbReference type="InterPro" id="IPR032630">
    <property type="entry name" value="P_typ_ATPase_c"/>
</dbReference>
<evidence type="ECO:0000256" key="12">
    <source>
        <dbReference type="PIRSR" id="PIRSR606539-1"/>
    </source>
</evidence>
<dbReference type="GO" id="GO:0045332">
    <property type="term" value="P:phospholipid translocation"/>
    <property type="evidence" value="ECO:0007669"/>
    <property type="project" value="TreeGrafter"/>
</dbReference>
<feature type="transmembrane region" description="Helical" evidence="15">
    <location>
        <begin position="1096"/>
        <end position="1119"/>
    </location>
</feature>
<comment type="catalytic activity">
    <reaction evidence="11 15">
        <text>ATP + H2O + phospholipidSide 1 = ADP + phosphate + phospholipidSide 2.</text>
        <dbReference type="EC" id="7.6.2.1"/>
    </reaction>
</comment>
<dbReference type="Pfam" id="PF16209">
    <property type="entry name" value="PhoLip_ATPase_N"/>
    <property type="match status" value="1"/>
</dbReference>
<dbReference type="PRINTS" id="PR00119">
    <property type="entry name" value="CATATPASE"/>
</dbReference>
<dbReference type="SUPFAM" id="SSF81653">
    <property type="entry name" value="Calcium ATPase, transduction domain A"/>
    <property type="match status" value="1"/>
</dbReference>
<evidence type="ECO:0000313" key="21">
    <source>
        <dbReference type="Proteomes" id="UP000054937"/>
    </source>
</evidence>
<feature type="transmembrane region" description="Helical" evidence="15">
    <location>
        <begin position="413"/>
        <end position="436"/>
    </location>
</feature>
<feature type="region of interest" description="Disordered" evidence="17">
    <location>
        <begin position="26"/>
        <end position="104"/>
    </location>
</feature>
<evidence type="ECO:0000256" key="3">
    <source>
        <dbReference type="ARBA" id="ARBA00022692"/>
    </source>
</evidence>
<feature type="binding site" evidence="13">
    <location>
        <position position="679"/>
    </location>
    <ligand>
        <name>ATP</name>
        <dbReference type="ChEBI" id="CHEBI:30616"/>
    </ligand>
</feature>
<feature type="binding site" evidence="13">
    <location>
        <position position="613"/>
    </location>
    <ligand>
        <name>ATP</name>
        <dbReference type="ChEBI" id="CHEBI:30616"/>
    </ligand>
</feature>
<name>A0A0V0QH99_PSEPJ</name>
<dbReference type="Pfam" id="PF13246">
    <property type="entry name" value="Cation_ATPase"/>
    <property type="match status" value="1"/>
</dbReference>
<feature type="active site" description="4-aspartylphosphate intermediate" evidence="12">
    <location>
        <position position="503"/>
    </location>
</feature>
<feature type="binding site" evidence="13">
    <location>
        <position position="924"/>
    </location>
    <ligand>
        <name>ATP</name>
        <dbReference type="ChEBI" id="CHEBI:30616"/>
    </ligand>
</feature>
<feature type="binding site" evidence="14">
    <location>
        <position position="925"/>
    </location>
    <ligand>
        <name>Mg(2+)</name>
        <dbReference type="ChEBI" id="CHEBI:18420"/>
    </ligand>
</feature>
<dbReference type="GO" id="GO:0016887">
    <property type="term" value="F:ATP hydrolysis activity"/>
    <property type="evidence" value="ECO:0007669"/>
    <property type="project" value="InterPro"/>
</dbReference>
<evidence type="ECO:0000256" key="13">
    <source>
        <dbReference type="PIRSR" id="PIRSR606539-2"/>
    </source>
</evidence>
<dbReference type="PANTHER" id="PTHR24092:SF150">
    <property type="entry name" value="PHOSPHOLIPID-TRANSPORTING ATPASE"/>
    <property type="match status" value="1"/>
</dbReference>
<dbReference type="SUPFAM" id="SSF81665">
    <property type="entry name" value="Calcium ATPase, transmembrane domain M"/>
    <property type="match status" value="1"/>
</dbReference>
<accession>A0A0V0QH99</accession>
<dbReference type="GO" id="GO:0000287">
    <property type="term" value="F:magnesium ion binding"/>
    <property type="evidence" value="ECO:0007669"/>
    <property type="project" value="UniProtKB-UniRule"/>
</dbReference>
<dbReference type="Proteomes" id="UP000054937">
    <property type="component" value="Unassembled WGS sequence"/>
</dbReference>
<evidence type="ECO:0000256" key="16">
    <source>
        <dbReference type="SAM" id="Coils"/>
    </source>
</evidence>
<dbReference type="OrthoDB" id="377733at2759"/>
<comment type="caution">
    <text evidence="20">The sequence shown here is derived from an EMBL/GenBank/DDBJ whole genome shotgun (WGS) entry which is preliminary data.</text>
</comment>
<feature type="region of interest" description="Disordered" evidence="17">
    <location>
        <begin position="1292"/>
        <end position="1318"/>
    </location>
</feature>
<feature type="transmembrane region" description="Helical" evidence="15">
    <location>
        <begin position="368"/>
        <end position="393"/>
    </location>
</feature>
<keyword evidence="7 14" id="KW-0460">Magnesium</keyword>
<evidence type="ECO:0000256" key="5">
    <source>
        <dbReference type="ARBA" id="ARBA00022741"/>
    </source>
</evidence>
<keyword evidence="8 15" id="KW-1278">Translocase</keyword>
<dbReference type="OMA" id="YDDWYMV"/>
<dbReference type="GO" id="GO:0005524">
    <property type="term" value="F:ATP binding"/>
    <property type="evidence" value="ECO:0007669"/>
    <property type="project" value="UniProtKB-UniRule"/>
</dbReference>
<dbReference type="SFLD" id="SFLDG00002">
    <property type="entry name" value="C1.7:_P-type_atpase_like"/>
    <property type="match status" value="1"/>
</dbReference>
<evidence type="ECO:0000256" key="14">
    <source>
        <dbReference type="PIRSR" id="PIRSR606539-3"/>
    </source>
</evidence>
<feature type="binding site" evidence="13">
    <location>
        <position position="796"/>
    </location>
    <ligand>
        <name>ATP</name>
        <dbReference type="ChEBI" id="CHEBI:30616"/>
    </ligand>
</feature>
<dbReference type="Pfam" id="PF16212">
    <property type="entry name" value="PhoLip_ATPase_C"/>
    <property type="match status" value="1"/>
</dbReference>
<dbReference type="SFLD" id="SFLDF00027">
    <property type="entry name" value="p-type_atpase"/>
    <property type="match status" value="1"/>
</dbReference>
<dbReference type="SUPFAM" id="SSF81660">
    <property type="entry name" value="Metal cation-transporting ATPase, ATP-binding domain N"/>
    <property type="match status" value="1"/>
</dbReference>
<dbReference type="InterPro" id="IPR001757">
    <property type="entry name" value="P_typ_ATPase"/>
</dbReference>
<keyword evidence="10 15" id="KW-0472">Membrane</keyword>
<feature type="transmembrane region" description="Helical" evidence="15">
    <location>
        <begin position="1165"/>
        <end position="1184"/>
    </location>
</feature>
<dbReference type="InterPro" id="IPR018303">
    <property type="entry name" value="ATPase_P-typ_P_site"/>
</dbReference>
<feature type="transmembrane region" description="Helical" evidence="15">
    <location>
        <begin position="1011"/>
        <end position="1031"/>
    </location>
</feature>
<feature type="binding site" evidence="13">
    <location>
        <position position="795"/>
    </location>
    <ligand>
        <name>ATP</name>
        <dbReference type="ChEBI" id="CHEBI:30616"/>
    </ligand>
</feature>
<gene>
    <name evidence="20" type="ORF">PPERSA_01453</name>
</gene>
<feature type="binding site" evidence="13">
    <location>
        <position position="505"/>
    </location>
    <ligand>
        <name>ATP</name>
        <dbReference type="ChEBI" id="CHEBI:30616"/>
    </ligand>
</feature>
<feature type="domain" description="P-type ATPase C-terminal" evidence="19">
    <location>
        <begin position="948"/>
        <end position="1192"/>
    </location>
</feature>
<dbReference type="FunCoup" id="A0A0V0QH99">
    <property type="interactions" value="6"/>
</dbReference>
<feature type="binding site" evidence="13">
    <location>
        <position position="714"/>
    </location>
    <ligand>
        <name>ATP</name>
        <dbReference type="ChEBI" id="CHEBI:30616"/>
    </ligand>
</feature>
<feature type="binding site" evidence="13">
    <location>
        <position position="900"/>
    </location>
    <ligand>
        <name>ATP</name>
        <dbReference type="ChEBI" id="CHEBI:30616"/>
    </ligand>
</feature>
<keyword evidence="21" id="KW-1185">Reference proteome</keyword>
<feature type="transmembrane region" description="Helical" evidence="15">
    <location>
        <begin position="162"/>
        <end position="179"/>
    </location>
</feature>
<dbReference type="EC" id="7.6.2.1" evidence="15"/>
<dbReference type="InterPro" id="IPR032631">
    <property type="entry name" value="P-type_ATPase_N"/>
</dbReference>
<feature type="compositionally biased region" description="Low complexity" evidence="17">
    <location>
        <begin position="44"/>
        <end position="72"/>
    </location>
</feature>
<dbReference type="InParanoid" id="A0A0V0QH99"/>
<feature type="binding site" evidence="14">
    <location>
        <position position="505"/>
    </location>
    <ligand>
        <name>Mg(2+)</name>
        <dbReference type="ChEBI" id="CHEBI:18420"/>
    </ligand>
</feature>
<protein>
    <recommendedName>
        <fullName evidence="15">Phospholipid-transporting ATPase</fullName>
        <ecNumber evidence="15">7.6.2.1</ecNumber>
    </recommendedName>
</protein>
<dbReference type="NCBIfam" id="TIGR01652">
    <property type="entry name" value="ATPase-Plipid"/>
    <property type="match status" value="1"/>
</dbReference>
<dbReference type="Gene3D" id="2.70.150.10">
    <property type="entry name" value="Calcium-transporting ATPase, cytoplasmic transduction domain A"/>
    <property type="match status" value="1"/>
</dbReference>
<feature type="domain" description="P-type ATPase N-terminal" evidence="18">
    <location>
        <begin position="106"/>
        <end position="161"/>
    </location>
</feature>
<evidence type="ECO:0000256" key="8">
    <source>
        <dbReference type="ARBA" id="ARBA00022967"/>
    </source>
</evidence>
<evidence type="ECO:0000259" key="18">
    <source>
        <dbReference type="Pfam" id="PF16209"/>
    </source>
</evidence>
<dbReference type="PROSITE" id="PS00154">
    <property type="entry name" value="ATPASE_E1_E2"/>
    <property type="match status" value="1"/>
</dbReference>
<dbReference type="NCBIfam" id="TIGR01494">
    <property type="entry name" value="ATPase_P-type"/>
    <property type="match status" value="1"/>
</dbReference>
<keyword evidence="4 14" id="KW-0479">Metal-binding</keyword>
<dbReference type="GO" id="GO:0005886">
    <property type="term" value="C:plasma membrane"/>
    <property type="evidence" value="ECO:0007669"/>
    <property type="project" value="TreeGrafter"/>
</dbReference>
<feature type="transmembrane region" description="Helical" evidence="15">
    <location>
        <begin position="978"/>
        <end position="999"/>
    </location>
</feature>
<feature type="binding site" evidence="13">
    <location>
        <position position="925"/>
    </location>
    <ligand>
        <name>ATP</name>
        <dbReference type="ChEBI" id="CHEBI:30616"/>
    </ligand>
</feature>
<dbReference type="EMBL" id="LDAU01000170">
    <property type="protein sequence ID" value="KRX01550.1"/>
    <property type="molecule type" value="Genomic_DNA"/>
</dbReference>
<dbReference type="SUPFAM" id="SSF56784">
    <property type="entry name" value="HAD-like"/>
    <property type="match status" value="1"/>
</dbReference>
<evidence type="ECO:0000256" key="17">
    <source>
        <dbReference type="SAM" id="MobiDB-lite"/>
    </source>
</evidence>
<feature type="transmembrane region" description="Helical" evidence="15">
    <location>
        <begin position="1126"/>
        <end position="1145"/>
    </location>
</feature>
<dbReference type="InterPro" id="IPR036412">
    <property type="entry name" value="HAD-like_sf"/>
</dbReference>
<feature type="binding site" evidence="13">
    <location>
        <position position="794"/>
    </location>
    <ligand>
        <name>ATP</name>
        <dbReference type="ChEBI" id="CHEBI:30616"/>
    </ligand>
</feature>
<keyword evidence="9 15" id="KW-1133">Transmembrane helix</keyword>
<feature type="binding site" evidence="13">
    <location>
        <position position="503"/>
    </location>
    <ligand>
        <name>ATP</name>
        <dbReference type="ChEBI" id="CHEBI:30616"/>
    </ligand>
</feature>
<dbReference type="InterPro" id="IPR023299">
    <property type="entry name" value="ATPase_P-typ_cyto_dom_N"/>
</dbReference>
<dbReference type="GO" id="GO:0140326">
    <property type="term" value="F:ATPase-coupled intramembrane lipid transporter activity"/>
    <property type="evidence" value="ECO:0007669"/>
    <property type="project" value="UniProtKB-EC"/>
</dbReference>
<keyword evidence="6 13" id="KW-0067">ATP-binding</keyword>
<evidence type="ECO:0000256" key="15">
    <source>
        <dbReference type="RuleBase" id="RU362033"/>
    </source>
</evidence>
<dbReference type="InterPro" id="IPR023298">
    <property type="entry name" value="ATPase_P-typ_TM_dom_sf"/>
</dbReference>
<organism evidence="20 21">
    <name type="scientific">Pseudocohnilembus persalinus</name>
    <name type="common">Ciliate</name>
    <dbReference type="NCBI Taxonomy" id="266149"/>
    <lineage>
        <taxon>Eukaryota</taxon>
        <taxon>Sar</taxon>
        <taxon>Alveolata</taxon>
        <taxon>Ciliophora</taxon>
        <taxon>Intramacronucleata</taxon>
        <taxon>Oligohymenophorea</taxon>
        <taxon>Scuticociliatia</taxon>
        <taxon>Philasterida</taxon>
        <taxon>Pseudocohnilembidae</taxon>
        <taxon>Pseudocohnilembus</taxon>
    </lineage>
</organism>
<dbReference type="InterPro" id="IPR006539">
    <property type="entry name" value="P-type_ATPase_IV"/>
</dbReference>
<feature type="binding site" evidence="13">
    <location>
        <position position="655"/>
    </location>
    <ligand>
        <name>ATP</name>
        <dbReference type="ChEBI" id="CHEBI:30616"/>
    </ligand>
</feature>
<evidence type="ECO:0000256" key="6">
    <source>
        <dbReference type="ARBA" id="ARBA00022840"/>
    </source>
</evidence>
<reference evidence="20 21" key="1">
    <citation type="journal article" date="2015" name="Sci. Rep.">
        <title>Genome of the facultative scuticociliatosis pathogen Pseudocohnilembus persalinus provides insight into its virulence through horizontal gene transfer.</title>
        <authorList>
            <person name="Xiong J."/>
            <person name="Wang G."/>
            <person name="Cheng J."/>
            <person name="Tian M."/>
            <person name="Pan X."/>
            <person name="Warren A."/>
            <person name="Jiang C."/>
            <person name="Yuan D."/>
            <person name="Miao W."/>
        </authorList>
    </citation>
    <scope>NUCLEOTIDE SEQUENCE [LARGE SCALE GENOMIC DNA]</scope>
    <source>
        <strain evidence="20">36N120E</strain>
    </source>
</reference>
<evidence type="ECO:0000256" key="9">
    <source>
        <dbReference type="ARBA" id="ARBA00022989"/>
    </source>
</evidence>
<evidence type="ECO:0000256" key="4">
    <source>
        <dbReference type="ARBA" id="ARBA00022723"/>
    </source>
</evidence>
<dbReference type="PANTHER" id="PTHR24092">
    <property type="entry name" value="PROBABLE PHOSPHOLIPID-TRANSPORTING ATPASE"/>
    <property type="match status" value="1"/>
</dbReference>
<evidence type="ECO:0000256" key="7">
    <source>
        <dbReference type="ARBA" id="ARBA00022842"/>
    </source>
</evidence>
<evidence type="ECO:0000256" key="11">
    <source>
        <dbReference type="ARBA" id="ARBA00034036"/>
    </source>
</evidence>
<evidence type="ECO:0000313" key="20">
    <source>
        <dbReference type="EMBL" id="KRX01550.1"/>
    </source>
</evidence>